<dbReference type="GO" id="GO:0009986">
    <property type="term" value="C:cell surface"/>
    <property type="evidence" value="ECO:0007669"/>
    <property type="project" value="TreeGrafter"/>
</dbReference>
<keyword evidence="1" id="KW-1015">Disulfide bond</keyword>
<name>A0A290G0K9_9BIVA</name>
<dbReference type="Gene3D" id="2.10.25.10">
    <property type="entry name" value="Laminin"/>
    <property type="match status" value="2"/>
</dbReference>
<evidence type="ECO:0000313" key="7">
    <source>
        <dbReference type="EMBL" id="ATB53129.1"/>
    </source>
</evidence>
<dbReference type="EMBL" id="KX925404">
    <property type="protein sequence ID" value="ATB53129.1"/>
    <property type="molecule type" value="mRNA"/>
</dbReference>
<dbReference type="GO" id="GO:0008305">
    <property type="term" value="C:integrin complex"/>
    <property type="evidence" value="ECO:0007669"/>
    <property type="project" value="TreeGrafter"/>
</dbReference>
<evidence type="ECO:0000256" key="1">
    <source>
        <dbReference type="ARBA" id="ARBA00023157"/>
    </source>
</evidence>
<feature type="compositionally biased region" description="Basic and acidic residues" evidence="3">
    <location>
        <begin position="309"/>
        <end position="326"/>
    </location>
</feature>
<sequence length="362" mass="39176">MAYERLEFVLFILMAFTALTNGTVVSDFNMRSMINGALGSYMCRGQNGQLCSGVGSCYHGVCTCDIGYIGRVCEFSTENTHDPTTTREMTTTTELVQPDSVIACIGNNEGVCSGNGVCQNGACVCMPGWSGIVCELYQAKGFCETYRACAECTAFMEACPSKCQIMADFYLVFDFPSGSSTFHRCRGRSASRRCSFYYQLESTSGSGGKYIMVKTCLNYPTPPHMTSTVMSYPNDGDVTTTTEVISTSTRVAMTTQQSSEIETANDHTTTTMTSYPDGADFTIATESTSSPVTMTTQRTSETYTTTEIDGGRTDSVDISVQDKSKGGADSASNRPTCSVACVIFNSLIGSLFFSRLLKYIQT</sequence>
<organism evidence="7">
    <name type="scientific">Solen grandis</name>
    <name type="common">grand razor shell</name>
    <dbReference type="NCBI Taxonomy" id="165599"/>
    <lineage>
        <taxon>Eukaryota</taxon>
        <taxon>Metazoa</taxon>
        <taxon>Spiralia</taxon>
        <taxon>Lophotrochozoa</taxon>
        <taxon>Mollusca</taxon>
        <taxon>Bivalvia</taxon>
        <taxon>Autobranchia</taxon>
        <taxon>Heteroconchia</taxon>
        <taxon>Euheterodonta</taxon>
        <taxon>Imparidentia</taxon>
        <taxon>Adapedonta</taxon>
        <taxon>Solenoidea</taxon>
        <taxon>Solenidae</taxon>
        <taxon>Solen</taxon>
    </lineage>
</organism>
<evidence type="ECO:0000256" key="4">
    <source>
        <dbReference type="SAM" id="SignalP"/>
    </source>
</evidence>
<proteinExistence type="evidence at transcript level"/>
<dbReference type="GO" id="GO:0005178">
    <property type="term" value="F:integrin binding"/>
    <property type="evidence" value="ECO:0007669"/>
    <property type="project" value="TreeGrafter"/>
</dbReference>
<evidence type="ECO:0000256" key="2">
    <source>
        <dbReference type="ARBA" id="ARBA00023180"/>
    </source>
</evidence>
<evidence type="ECO:0000256" key="3">
    <source>
        <dbReference type="SAM" id="MobiDB-lite"/>
    </source>
</evidence>
<dbReference type="GO" id="GO:0016477">
    <property type="term" value="P:cell migration"/>
    <property type="evidence" value="ECO:0007669"/>
    <property type="project" value="TreeGrafter"/>
</dbReference>
<evidence type="ECO:0000259" key="5">
    <source>
        <dbReference type="PROSITE" id="PS00022"/>
    </source>
</evidence>
<keyword evidence="4" id="KW-0732">Signal</keyword>
<dbReference type="GO" id="GO:0033627">
    <property type="term" value="P:cell adhesion mediated by integrin"/>
    <property type="evidence" value="ECO:0007669"/>
    <property type="project" value="TreeGrafter"/>
</dbReference>
<reference evidence="7" key="2">
    <citation type="submission" date="2016-09" db="EMBL/GenBank/DDBJ databases">
        <authorList>
            <person name="Capua I."/>
            <person name="De Benedictis P."/>
            <person name="Joannis T."/>
            <person name="Lombin L.H."/>
            <person name="Cattoli G."/>
        </authorList>
    </citation>
    <scope>NUCLEOTIDE SEQUENCE</scope>
</reference>
<evidence type="ECO:0000259" key="6">
    <source>
        <dbReference type="PROSITE" id="PS01186"/>
    </source>
</evidence>
<feature type="domain" description="EGF-like" evidence="5 6">
    <location>
        <begin position="123"/>
        <end position="134"/>
    </location>
</feature>
<dbReference type="GO" id="GO:0007229">
    <property type="term" value="P:integrin-mediated signaling pathway"/>
    <property type="evidence" value="ECO:0007669"/>
    <property type="project" value="UniProtKB-KW"/>
</dbReference>
<dbReference type="SUPFAM" id="SSF57196">
    <property type="entry name" value="EGF/Laminin"/>
    <property type="match status" value="2"/>
</dbReference>
<feature type="signal peptide" evidence="4">
    <location>
        <begin position="1"/>
        <end position="22"/>
    </location>
</feature>
<dbReference type="PANTHER" id="PTHR10082">
    <property type="entry name" value="INTEGRIN BETA SUBUNIT"/>
    <property type="match status" value="1"/>
</dbReference>
<keyword evidence="7" id="KW-0401">Integrin</keyword>
<dbReference type="PANTHER" id="PTHR10082:SF60">
    <property type="entry name" value="INTEGRIN BETA-PS"/>
    <property type="match status" value="1"/>
</dbReference>
<dbReference type="Pfam" id="PF23106">
    <property type="entry name" value="EGF_Teneurin"/>
    <property type="match status" value="1"/>
</dbReference>
<dbReference type="GO" id="GO:0007160">
    <property type="term" value="P:cell-matrix adhesion"/>
    <property type="evidence" value="ECO:0007669"/>
    <property type="project" value="TreeGrafter"/>
</dbReference>
<protein>
    <submittedName>
        <fullName evidence="7">Integrin beta</fullName>
    </submittedName>
</protein>
<dbReference type="InterPro" id="IPR000742">
    <property type="entry name" value="EGF"/>
</dbReference>
<dbReference type="AlphaFoldDB" id="A0A290G0K9"/>
<accession>A0A290G0K9</accession>
<dbReference type="PROSITE" id="PS00022">
    <property type="entry name" value="EGF_1"/>
    <property type="match status" value="1"/>
</dbReference>
<dbReference type="GO" id="GO:0005925">
    <property type="term" value="C:focal adhesion"/>
    <property type="evidence" value="ECO:0007669"/>
    <property type="project" value="TreeGrafter"/>
</dbReference>
<reference evidence="7" key="1">
    <citation type="journal article" date="2014" name="J. Ocean Univ. China">
        <title>Construction of a Full-Length cDNA Library of Solen grandis Dunker and Identification of Defense- and Immune-Related Genes.</title>
        <authorList>
            <person name="Sun G."/>
            <person name="Liu X."/>
            <person name="Ren L."/>
            <person name="Yang J."/>
            <person name="Wei X."/>
            <person name="Yang J."/>
        </authorList>
    </citation>
    <scope>NUCLEOTIDE SEQUENCE</scope>
</reference>
<feature type="region of interest" description="Disordered" evidence="3">
    <location>
        <begin position="306"/>
        <end position="334"/>
    </location>
</feature>
<dbReference type="PROSITE" id="PS01186">
    <property type="entry name" value="EGF_2"/>
    <property type="match status" value="1"/>
</dbReference>
<dbReference type="InterPro" id="IPR015812">
    <property type="entry name" value="Integrin_bsu"/>
</dbReference>
<keyword evidence="2" id="KW-0325">Glycoprotein</keyword>
<dbReference type="GO" id="GO:0098609">
    <property type="term" value="P:cell-cell adhesion"/>
    <property type="evidence" value="ECO:0007669"/>
    <property type="project" value="TreeGrafter"/>
</dbReference>
<feature type="chain" id="PRO_5013398522" evidence="4">
    <location>
        <begin position="23"/>
        <end position="362"/>
    </location>
</feature>